<evidence type="ECO:0000313" key="2">
    <source>
        <dbReference type="EMBL" id="KAJ3488740.1"/>
    </source>
</evidence>
<gene>
    <name evidence="2" type="ORF">NLI96_g2617</name>
</gene>
<accession>A0AAD5VAF1</accession>
<proteinExistence type="predicted"/>
<reference evidence="2" key="1">
    <citation type="submission" date="2022-07" db="EMBL/GenBank/DDBJ databases">
        <title>Genome Sequence of Physisporinus lineatus.</title>
        <authorList>
            <person name="Buettner E."/>
        </authorList>
    </citation>
    <scope>NUCLEOTIDE SEQUENCE</scope>
    <source>
        <strain evidence="2">VT162</strain>
    </source>
</reference>
<feature type="domain" description="AB hydrolase-1" evidence="1">
    <location>
        <begin position="35"/>
        <end position="318"/>
    </location>
</feature>
<sequence length="336" mass="37617">MTQAIEGNAEKYLQLPGERILAYAHSGYPDSEEVVIFFHGVFGVGLVHTERPSPPIFEEKRVHFIAPTLPGWGNSSPPPPSTSFRDYLYEVTTTLINHLYNDTTKLRLYISGGSYGTVPAQMLYGAPYDSFPLGRQIVGLLLGAPFSSPRAHKEFNKCLSWGNWIAVGTPSQVIPGNLIMRLGSMGMKSNVNTPERARAFIKKFGFTNLTPEERVAYEKWKEAKEIKSDEEAVAGMAEGVYRSIEKTWEGFYETANVIHSDWGFSPQTLDEEHSKGPVLVVMTYGDKDTLRMGEWLAGNYKNGHGRYEHGGHIASMFVMDDIWADFMGRCLVNVNF</sequence>
<dbReference type="SUPFAM" id="SSF53474">
    <property type="entry name" value="alpha/beta-Hydrolases"/>
    <property type="match status" value="1"/>
</dbReference>
<protein>
    <recommendedName>
        <fullName evidence="1">AB hydrolase-1 domain-containing protein</fullName>
    </recommendedName>
</protein>
<evidence type="ECO:0000259" key="1">
    <source>
        <dbReference type="Pfam" id="PF12697"/>
    </source>
</evidence>
<dbReference type="InterPro" id="IPR000073">
    <property type="entry name" value="AB_hydrolase_1"/>
</dbReference>
<evidence type="ECO:0000313" key="3">
    <source>
        <dbReference type="Proteomes" id="UP001212997"/>
    </source>
</evidence>
<comment type="caution">
    <text evidence="2">The sequence shown here is derived from an EMBL/GenBank/DDBJ whole genome shotgun (WGS) entry which is preliminary data.</text>
</comment>
<dbReference type="Gene3D" id="3.40.50.1820">
    <property type="entry name" value="alpha/beta hydrolase"/>
    <property type="match status" value="1"/>
</dbReference>
<dbReference type="EMBL" id="JANAWD010000060">
    <property type="protein sequence ID" value="KAJ3488740.1"/>
    <property type="molecule type" value="Genomic_DNA"/>
</dbReference>
<dbReference type="AlphaFoldDB" id="A0AAD5VAF1"/>
<organism evidence="2 3">
    <name type="scientific">Meripilus lineatus</name>
    <dbReference type="NCBI Taxonomy" id="2056292"/>
    <lineage>
        <taxon>Eukaryota</taxon>
        <taxon>Fungi</taxon>
        <taxon>Dikarya</taxon>
        <taxon>Basidiomycota</taxon>
        <taxon>Agaricomycotina</taxon>
        <taxon>Agaricomycetes</taxon>
        <taxon>Polyporales</taxon>
        <taxon>Meripilaceae</taxon>
        <taxon>Meripilus</taxon>
    </lineage>
</organism>
<dbReference type="InterPro" id="IPR029058">
    <property type="entry name" value="AB_hydrolase_fold"/>
</dbReference>
<name>A0AAD5VAF1_9APHY</name>
<dbReference type="Proteomes" id="UP001212997">
    <property type="component" value="Unassembled WGS sequence"/>
</dbReference>
<dbReference type="Pfam" id="PF12697">
    <property type="entry name" value="Abhydrolase_6"/>
    <property type="match status" value="1"/>
</dbReference>
<keyword evidence="3" id="KW-1185">Reference proteome</keyword>